<comment type="caution">
    <text evidence="2">The sequence shown here is derived from an EMBL/GenBank/DDBJ whole genome shotgun (WGS) entry which is preliminary data.</text>
</comment>
<keyword evidence="1" id="KW-1133">Transmembrane helix</keyword>
<name>A0A3E2HHX1_SCYLI</name>
<proteinExistence type="predicted"/>
<dbReference type="AlphaFoldDB" id="A0A3E2HHX1"/>
<keyword evidence="1" id="KW-0472">Membrane</keyword>
<evidence type="ECO:0000313" key="2">
    <source>
        <dbReference type="EMBL" id="RFU32651.1"/>
    </source>
</evidence>
<dbReference type="GO" id="GO:0031501">
    <property type="term" value="C:mannosyltransferase complex"/>
    <property type="evidence" value="ECO:0007669"/>
    <property type="project" value="TreeGrafter"/>
</dbReference>
<dbReference type="EMBL" id="NCSJ02000050">
    <property type="protein sequence ID" value="RFU32651.1"/>
    <property type="molecule type" value="Genomic_DNA"/>
</dbReference>
<gene>
    <name evidence="2" type="ORF">B7463_g3674</name>
</gene>
<dbReference type="InterPro" id="IPR019433">
    <property type="entry name" value="GPI_ManTrfase_II_coact_Pga1"/>
</dbReference>
<accession>A0A3E2HHX1</accession>
<dbReference type="Pfam" id="PF10333">
    <property type="entry name" value="Pga1"/>
    <property type="match status" value="1"/>
</dbReference>
<dbReference type="PANTHER" id="PTHR28022:SF1">
    <property type="entry name" value="GPI MANNOSYLTRANSFERASE 2 SUBUNIT PGA1"/>
    <property type="match status" value="1"/>
</dbReference>
<feature type="non-terminal residue" evidence="2">
    <location>
        <position position="1"/>
    </location>
</feature>
<dbReference type="GO" id="GO:0000030">
    <property type="term" value="F:mannosyltransferase activity"/>
    <property type="evidence" value="ECO:0007669"/>
    <property type="project" value="TreeGrafter"/>
</dbReference>
<feature type="non-terminal residue" evidence="2">
    <location>
        <position position="257"/>
    </location>
</feature>
<reference evidence="2 3" key="1">
    <citation type="submission" date="2018-05" db="EMBL/GenBank/DDBJ databases">
        <title>Draft genome sequence of Scytalidium lignicola DSM 105466, a ubiquitous saprotrophic fungus.</title>
        <authorList>
            <person name="Buettner E."/>
            <person name="Gebauer A.M."/>
            <person name="Hofrichter M."/>
            <person name="Liers C."/>
            <person name="Kellner H."/>
        </authorList>
    </citation>
    <scope>NUCLEOTIDE SEQUENCE [LARGE SCALE GENOMIC DNA]</scope>
    <source>
        <strain evidence="2 3">DSM 105466</strain>
    </source>
</reference>
<evidence type="ECO:0000256" key="1">
    <source>
        <dbReference type="SAM" id="Phobius"/>
    </source>
</evidence>
<evidence type="ECO:0000313" key="3">
    <source>
        <dbReference type="Proteomes" id="UP000258309"/>
    </source>
</evidence>
<dbReference type="OrthoDB" id="3360032at2759"/>
<dbReference type="GO" id="GO:0006506">
    <property type="term" value="P:GPI anchor biosynthetic process"/>
    <property type="evidence" value="ECO:0007669"/>
    <property type="project" value="TreeGrafter"/>
</dbReference>
<dbReference type="OMA" id="EVRVCWL"/>
<protein>
    <submittedName>
        <fullName evidence="2">Uncharacterized protein</fullName>
    </submittedName>
</protein>
<dbReference type="Proteomes" id="UP000258309">
    <property type="component" value="Unassembled WGS sequence"/>
</dbReference>
<feature type="transmembrane region" description="Helical" evidence="1">
    <location>
        <begin position="217"/>
        <end position="238"/>
    </location>
</feature>
<sequence>MYLSRSIPTKLELEAMFSILLLFVLQVQVVFANTEKAIFLGPKSLDVPLDHPMLEDLYLSALSPEHWALRTYIDAQFPNMALKHGQPSWFLLQGLEEGRRYEVRICWAAIQPTNFRLHTYDIPTVFENPDLISSLAEYSESRQPIGDLAEDESPRLSTPIKWHKHKHNVKAQSTLFLQIFAAADYYTTNITLMDNVPPVFVDIILDPYLFNVFPRSLLSTGAYIGLLAIGSWVLSGYISRWLQKLAHSDAKQIKKKA</sequence>
<organism evidence="2 3">
    <name type="scientific">Scytalidium lignicola</name>
    <name type="common">Hyphomycete</name>
    <dbReference type="NCBI Taxonomy" id="5539"/>
    <lineage>
        <taxon>Eukaryota</taxon>
        <taxon>Fungi</taxon>
        <taxon>Dikarya</taxon>
        <taxon>Ascomycota</taxon>
        <taxon>Pezizomycotina</taxon>
        <taxon>Leotiomycetes</taxon>
        <taxon>Leotiomycetes incertae sedis</taxon>
        <taxon>Scytalidium</taxon>
    </lineage>
</organism>
<dbReference type="PANTHER" id="PTHR28022">
    <property type="entry name" value="GPI MANNOSYLTRANSFERASE 2 SUBUNIT PGA1"/>
    <property type="match status" value="1"/>
</dbReference>
<keyword evidence="1" id="KW-0812">Transmembrane</keyword>
<keyword evidence="3" id="KW-1185">Reference proteome</keyword>
<dbReference type="GO" id="GO:0005789">
    <property type="term" value="C:endoplasmic reticulum membrane"/>
    <property type="evidence" value="ECO:0007669"/>
    <property type="project" value="TreeGrafter"/>
</dbReference>